<dbReference type="GO" id="GO:0005886">
    <property type="term" value="C:plasma membrane"/>
    <property type="evidence" value="ECO:0007669"/>
    <property type="project" value="TreeGrafter"/>
</dbReference>
<protein>
    <recommendedName>
        <fullName evidence="7">Major facilitator superfamily (MFS) profile domain-containing protein</fullName>
    </recommendedName>
</protein>
<keyword evidence="3 6" id="KW-0812">Transmembrane</keyword>
<dbReference type="Gene3D" id="1.20.1250.20">
    <property type="entry name" value="MFS general substrate transporter like domains"/>
    <property type="match status" value="1"/>
</dbReference>
<evidence type="ECO:0000256" key="3">
    <source>
        <dbReference type="ARBA" id="ARBA00022692"/>
    </source>
</evidence>
<dbReference type="AlphaFoldDB" id="A0A9W8QMT3"/>
<dbReference type="RefSeq" id="XP_056059738.1">
    <property type="nucleotide sequence ID" value="XM_056204374.1"/>
</dbReference>
<sequence>MEEGSSSPQYSAFSINEKRCIVALVAYAAWFSTTSSFIYYPAIPLLSKALGVSVEKINLTVTTYMAVATIAPSLVGDTADQIGRRPVYIATLSVYASVCIAIASTKSYNVLLGLRLMQALAISGTFSIAYGVITDISSPAERGTFVSIVSFAITIAPSLGPILGGALSYAAGWPWIFWFLAIASGLCLILMIILLPETSRTVVGNGSIAPPTFSKLPIPRIFRSIPPHDVDSSKIPRLRLPNPFNSLTILLRKDNFIIITACGLLYVVYTCINASLSVILVGMYDLSEWEAGLIYIPFGMGGVFSTFFSGALLNKAYSRSRTKMGLSTDKAKGDDLDEFDVEKARLGLMWTPLIINIIGVIAFGWVLHFRQHIAIPLTIQFILGMCMQLEFSIYNTLLADKNHRHPAAAQAASNIIRCAFAAIMVSFLDRMIHTFRIGWTFSFMGGLCILVVALFAVDFHFGARWRQHLLSEASKAAQDSNNRERTKT</sequence>
<dbReference type="EMBL" id="JAJHUN010000001">
    <property type="protein sequence ID" value="KAJ4164823.1"/>
    <property type="molecule type" value="Genomic_DNA"/>
</dbReference>
<dbReference type="GO" id="GO:0022857">
    <property type="term" value="F:transmembrane transporter activity"/>
    <property type="evidence" value="ECO:0007669"/>
    <property type="project" value="InterPro"/>
</dbReference>
<dbReference type="GeneID" id="80893639"/>
<evidence type="ECO:0000313" key="8">
    <source>
        <dbReference type="EMBL" id="KAJ4164823.1"/>
    </source>
</evidence>
<feature type="transmembrane region" description="Helical" evidence="6">
    <location>
        <begin position="439"/>
        <end position="461"/>
    </location>
</feature>
<evidence type="ECO:0000256" key="5">
    <source>
        <dbReference type="ARBA" id="ARBA00023136"/>
    </source>
</evidence>
<evidence type="ECO:0000259" key="7">
    <source>
        <dbReference type="PROSITE" id="PS50850"/>
    </source>
</evidence>
<feature type="transmembrane region" description="Helical" evidence="6">
    <location>
        <begin position="57"/>
        <end position="75"/>
    </location>
</feature>
<evidence type="ECO:0000256" key="1">
    <source>
        <dbReference type="ARBA" id="ARBA00004141"/>
    </source>
</evidence>
<dbReference type="PANTHER" id="PTHR23502:SF51">
    <property type="entry name" value="QUINIDINE RESISTANCE PROTEIN 1-RELATED"/>
    <property type="match status" value="1"/>
</dbReference>
<dbReference type="PANTHER" id="PTHR23502">
    <property type="entry name" value="MAJOR FACILITATOR SUPERFAMILY"/>
    <property type="match status" value="1"/>
</dbReference>
<proteinExistence type="predicted"/>
<evidence type="ECO:0000256" key="6">
    <source>
        <dbReference type="SAM" id="Phobius"/>
    </source>
</evidence>
<feature type="transmembrane region" description="Helical" evidence="6">
    <location>
        <begin position="373"/>
        <end position="394"/>
    </location>
</feature>
<reference evidence="8" key="1">
    <citation type="journal article" date="2023" name="Access Microbiol">
        <title>De-novo genome assembly for Akanthomyces muscarius, a biocontrol agent of insect agricultural pests.</title>
        <authorList>
            <person name="Erdos Z."/>
            <person name="Studholme D.J."/>
            <person name="Raymond B."/>
            <person name="Sharma M."/>
        </authorList>
    </citation>
    <scope>NUCLEOTIDE SEQUENCE</scope>
    <source>
        <strain evidence="8">Ve6</strain>
    </source>
</reference>
<feature type="transmembrane region" description="Helical" evidence="6">
    <location>
        <begin position="21"/>
        <end position="42"/>
    </location>
</feature>
<dbReference type="Pfam" id="PF07690">
    <property type="entry name" value="MFS_1"/>
    <property type="match status" value="1"/>
</dbReference>
<dbReference type="PROSITE" id="PS50850">
    <property type="entry name" value="MFS"/>
    <property type="match status" value="1"/>
</dbReference>
<organism evidence="8 9">
    <name type="scientific">Akanthomyces muscarius</name>
    <name type="common">Entomopathogenic fungus</name>
    <name type="synonym">Lecanicillium muscarium</name>
    <dbReference type="NCBI Taxonomy" id="2231603"/>
    <lineage>
        <taxon>Eukaryota</taxon>
        <taxon>Fungi</taxon>
        <taxon>Dikarya</taxon>
        <taxon>Ascomycota</taxon>
        <taxon>Pezizomycotina</taxon>
        <taxon>Sordariomycetes</taxon>
        <taxon>Hypocreomycetidae</taxon>
        <taxon>Hypocreales</taxon>
        <taxon>Cordycipitaceae</taxon>
        <taxon>Akanthomyces</taxon>
    </lineage>
</organism>
<comment type="subcellular location">
    <subcellularLocation>
        <location evidence="1">Membrane</location>
        <topology evidence="1">Multi-pass membrane protein</topology>
    </subcellularLocation>
</comment>
<comment type="caution">
    <text evidence="8">The sequence shown here is derived from an EMBL/GenBank/DDBJ whole genome shotgun (WGS) entry which is preliminary data.</text>
</comment>
<feature type="domain" description="Major facilitator superfamily (MFS) profile" evidence="7">
    <location>
        <begin position="21"/>
        <end position="464"/>
    </location>
</feature>
<accession>A0A9W8QMT3</accession>
<feature type="transmembrane region" description="Helical" evidence="6">
    <location>
        <begin position="256"/>
        <end position="281"/>
    </location>
</feature>
<evidence type="ECO:0000256" key="4">
    <source>
        <dbReference type="ARBA" id="ARBA00022989"/>
    </source>
</evidence>
<dbReference type="SUPFAM" id="SSF103473">
    <property type="entry name" value="MFS general substrate transporter"/>
    <property type="match status" value="1"/>
</dbReference>
<evidence type="ECO:0000256" key="2">
    <source>
        <dbReference type="ARBA" id="ARBA00022448"/>
    </source>
</evidence>
<evidence type="ECO:0000313" key="9">
    <source>
        <dbReference type="Proteomes" id="UP001144673"/>
    </source>
</evidence>
<dbReference type="GO" id="GO:0140115">
    <property type="term" value="P:export across plasma membrane"/>
    <property type="evidence" value="ECO:0007669"/>
    <property type="project" value="UniProtKB-ARBA"/>
</dbReference>
<dbReference type="InterPro" id="IPR036259">
    <property type="entry name" value="MFS_trans_sf"/>
</dbReference>
<gene>
    <name evidence="8" type="ORF">LMH87_006480</name>
</gene>
<keyword evidence="4 6" id="KW-1133">Transmembrane helix</keyword>
<dbReference type="InterPro" id="IPR020846">
    <property type="entry name" value="MFS_dom"/>
</dbReference>
<name>A0A9W8QMT3_AKAMU</name>
<keyword evidence="2" id="KW-0813">Transport</keyword>
<dbReference type="PROSITE" id="PS00216">
    <property type="entry name" value="SUGAR_TRANSPORT_1"/>
    <property type="match status" value="1"/>
</dbReference>
<dbReference type="Proteomes" id="UP001144673">
    <property type="component" value="Chromosome 1"/>
</dbReference>
<keyword evidence="9" id="KW-1185">Reference proteome</keyword>
<dbReference type="GO" id="GO:0042908">
    <property type="term" value="P:xenobiotic transport"/>
    <property type="evidence" value="ECO:0007669"/>
    <property type="project" value="UniProtKB-ARBA"/>
</dbReference>
<feature type="transmembrane region" description="Helical" evidence="6">
    <location>
        <begin position="145"/>
        <end position="169"/>
    </location>
</feature>
<keyword evidence="5 6" id="KW-0472">Membrane</keyword>
<feature type="transmembrane region" description="Helical" evidence="6">
    <location>
        <begin position="116"/>
        <end position="133"/>
    </location>
</feature>
<feature type="transmembrane region" description="Helical" evidence="6">
    <location>
        <begin position="175"/>
        <end position="195"/>
    </location>
</feature>
<feature type="transmembrane region" description="Helical" evidence="6">
    <location>
        <begin position="293"/>
        <end position="314"/>
    </location>
</feature>
<feature type="transmembrane region" description="Helical" evidence="6">
    <location>
        <begin position="87"/>
        <end position="104"/>
    </location>
</feature>
<dbReference type="InterPro" id="IPR011701">
    <property type="entry name" value="MFS"/>
</dbReference>
<dbReference type="InterPro" id="IPR005829">
    <property type="entry name" value="Sugar_transporter_CS"/>
</dbReference>
<feature type="transmembrane region" description="Helical" evidence="6">
    <location>
        <begin position="346"/>
        <end position="367"/>
    </location>
</feature>
<dbReference type="FunFam" id="1.20.1250.20:FF:000172">
    <property type="entry name" value="MFS multidrug resistance transporter"/>
    <property type="match status" value="1"/>
</dbReference>
<dbReference type="KEGG" id="amus:LMH87_006480"/>